<sequence>MAEIRDLMIKVPSIRHQWLTFLAGHGLQDFPPAEVAGVDHVVGLYENDRLVGTGATAGNILKFIAVDASTPPGAYFNQIVSELQSRLAAAGQLHVMVSTKPQYEKSFHYVGFQTLVHTHWGVLMEAGTPTITQYLQGLSGATGTIGEHRSAIVMNANPFTKGHRYLVEQAAMQSDAVDIFVVSTDRSLFTTAERLHLVQTNTADLANVHVYLGGDYMVSYATFPAYFLASNDTIINYQTTIDARLFRDWVAKILHIQTRYVGEEPLSHTTAIYNQVLQKELPPQVQVKVIPRLKVGRTIVTATQVRSAIAQNKLSEIRSLLPAKTWKFIQIHQTELETRIKKGMTIRGN</sequence>
<dbReference type="Proteomes" id="UP001164790">
    <property type="component" value="Chromosome"/>
</dbReference>
<organism evidence="5 7">
    <name type="scientific">Lacticaseibacillus chiayiensis</name>
    <dbReference type="NCBI Taxonomy" id="2100821"/>
    <lineage>
        <taxon>Bacteria</taxon>
        <taxon>Bacillati</taxon>
        <taxon>Bacillota</taxon>
        <taxon>Bacilli</taxon>
        <taxon>Lactobacillales</taxon>
        <taxon>Lactobacillaceae</taxon>
        <taxon>Lacticaseibacillus</taxon>
    </lineage>
</organism>
<dbReference type="InterPro" id="IPR005216">
    <property type="entry name" value="Citrate_lyase_ligase"/>
</dbReference>
<evidence type="ECO:0000313" key="5">
    <source>
        <dbReference type="EMBL" id="RXT30264.1"/>
    </source>
</evidence>
<keyword evidence="2 3" id="KW-0067">ATP-binding</keyword>
<dbReference type="Proteomes" id="UP000290475">
    <property type="component" value="Unassembled WGS sequence"/>
</dbReference>
<dbReference type="GO" id="GO:0005524">
    <property type="term" value="F:ATP binding"/>
    <property type="evidence" value="ECO:0007669"/>
    <property type="project" value="UniProtKB-UniRule"/>
</dbReference>
<evidence type="ECO:0000256" key="3">
    <source>
        <dbReference type="PIRNR" id="PIRNR005751"/>
    </source>
</evidence>
<dbReference type="EMBL" id="CP107523">
    <property type="protein sequence ID" value="UYN57610.1"/>
    <property type="molecule type" value="Genomic_DNA"/>
</dbReference>
<dbReference type="AlphaFoldDB" id="A0A4Q1UDX8"/>
<dbReference type="GO" id="GO:0008771">
    <property type="term" value="F:[citrate (pro-3S)-lyase] ligase activity"/>
    <property type="evidence" value="ECO:0007669"/>
    <property type="project" value="UniProtKB-EC"/>
</dbReference>
<dbReference type="InterPro" id="IPR013166">
    <property type="entry name" value="Citrate_lyase_ligase_C"/>
</dbReference>
<dbReference type="NCBIfam" id="TIGR00124">
    <property type="entry name" value="cit_ly_ligase"/>
    <property type="match status" value="1"/>
</dbReference>
<comment type="catalytic activity">
    <reaction evidence="3">
        <text>holo-[citrate lyase ACP] + acetate + ATP = acetyl-[citrate lyase ACP] + AMP + diphosphate</text>
        <dbReference type="Rhea" id="RHEA:23788"/>
        <dbReference type="Rhea" id="RHEA-COMP:10158"/>
        <dbReference type="Rhea" id="RHEA-COMP:13710"/>
        <dbReference type="ChEBI" id="CHEBI:30089"/>
        <dbReference type="ChEBI" id="CHEBI:30616"/>
        <dbReference type="ChEBI" id="CHEBI:33019"/>
        <dbReference type="ChEBI" id="CHEBI:82683"/>
        <dbReference type="ChEBI" id="CHEBI:137976"/>
        <dbReference type="ChEBI" id="CHEBI:456215"/>
        <dbReference type="EC" id="6.2.1.22"/>
    </reaction>
</comment>
<dbReference type="EC" id="6.2.1.22" evidence="3"/>
<keyword evidence="8" id="KW-1185">Reference proteome</keyword>
<proteinExistence type="predicted"/>
<keyword evidence="5" id="KW-0456">Lyase</keyword>
<reference evidence="6" key="2">
    <citation type="submission" date="2022-10" db="EMBL/GenBank/DDBJ databases">
        <title>Comparative genomic analysis and in-vitro probiotic properties of the potential probiotic L. chiayiensis AACE 3.</title>
        <authorList>
            <person name="Kang X."/>
        </authorList>
    </citation>
    <scope>NUCLEOTIDE SEQUENCE</scope>
    <source>
        <strain evidence="6">AACE 3</strain>
    </source>
</reference>
<keyword evidence="3 5" id="KW-0436">Ligase</keyword>
<dbReference type="GO" id="GO:0016829">
    <property type="term" value="F:lyase activity"/>
    <property type="evidence" value="ECO:0007669"/>
    <property type="project" value="UniProtKB-KW"/>
</dbReference>
<name>A0A4Q1UDX8_9LACO</name>
<evidence type="ECO:0000259" key="4">
    <source>
        <dbReference type="SMART" id="SM00764"/>
    </source>
</evidence>
<evidence type="ECO:0000313" key="6">
    <source>
        <dbReference type="EMBL" id="UYN57610.1"/>
    </source>
</evidence>
<comment type="function">
    <text evidence="3">Acetylation of prosthetic group (2-(5''-phosphoribosyl)-3'-dephosphocoenzyme-A) of the gamma subunit of citrate lyase.</text>
</comment>
<dbReference type="RefSeq" id="WP_129300876.1">
    <property type="nucleotide sequence ID" value="NZ_CP074378.1"/>
</dbReference>
<reference evidence="5 7" key="1">
    <citation type="submission" date="2017-01" db="EMBL/GenBank/DDBJ databases">
        <title>Lactobacillus chiayiensis sp. nov., a lactic acid bacterium isolated from compost.</title>
        <authorList>
            <person name="Huang C.-H."/>
        </authorList>
    </citation>
    <scope>NUCLEOTIDE SEQUENCE [LARGE SCALE GENOMIC DNA]</scope>
    <source>
        <strain evidence="5">Chh01</strain>
        <strain evidence="7">chh01</strain>
    </source>
</reference>
<accession>A0A4Q1UDX8</accession>
<dbReference type="Gene3D" id="3.40.50.620">
    <property type="entry name" value="HUPs"/>
    <property type="match status" value="1"/>
</dbReference>
<dbReference type="Pfam" id="PF08218">
    <property type="entry name" value="Citrate_ly_lig"/>
    <property type="match status" value="1"/>
</dbReference>
<dbReference type="SMART" id="SM00764">
    <property type="entry name" value="Citrate_ly_lig"/>
    <property type="match status" value="1"/>
</dbReference>
<evidence type="ECO:0000313" key="7">
    <source>
        <dbReference type="Proteomes" id="UP000290475"/>
    </source>
</evidence>
<gene>
    <name evidence="6" type="primary">citC</name>
    <name evidence="5" type="ORF">BVJ53_01670</name>
    <name evidence="6" type="ORF">OFW50_05965</name>
</gene>
<dbReference type="EMBL" id="MSSM01000003">
    <property type="protein sequence ID" value="RXT30264.1"/>
    <property type="molecule type" value="Genomic_DNA"/>
</dbReference>
<keyword evidence="1 3" id="KW-0547">Nucleotide-binding</keyword>
<feature type="domain" description="Citrate lyase ligase C-terminal" evidence="4">
    <location>
        <begin position="149"/>
        <end position="329"/>
    </location>
</feature>
<dbReference type="PANTHER" id="PTHR40599:SF1">
    <property type="entry name" value="[CITRATE [PRO-3S]-LYASE] LIGASE"/>
    <property type="match status" value="1"/>
</dbReference>
<dbReference type="SUPFAM" id="SSF52374">
    <property type="entry name" value="Nucleotidylyl transferase"/>
    <property type="match status" value="1"/>
</dbReference>
<dbReference type="PIRSF" id="PIRSF005751">
    <property type="entry name" value="Acet_citr_lig"/>
    <property type="match status" value="1"/>
</dbReference>
<dbReference type="PANTHER" id="PTHR40599">
    <property type="entry name" value="[CITRATE [PRO-3S]-LYASE] LIGASE"/>
    <property type="match status" value="1"/>
</dbReference>
<dbReference type="InterPro" id="IPR014729">
    <property type="entry name" value="Rossmann-like_a/b/a_fold"/>
</dbReference>
<protein>
    <recommendedName>
        <fullName evidence="3">[Citrate [pro-3S]-lyase] ligase</fullName>
        <ecNumber evidence="3">6.2.1.22</ecNumber>
    </recommendedName>
</protein>
<evidence type="ECO:0000256" key="1">
    <source>
        <dbReference type="ARBA" id="ARBA00022741"/>
    </source>
</evidence>
<evidence type="ECO:0000256" key="2">
    <source>
        <dbReference type="ARBA" id="ARBA00022840"/>
    </source>
</evidence>
<evidence type="ECO:0000313" key="8">
    <source>
        <dbReference type="Proteomes" id="UP001164790"/>
    </source>
</evidence>